<feature type="region of interest" description="Disordered" evidence="1">
    <location>
        <begin position="1"/>
        <end position="44"/>
    </location>
</feature>
<dbReference type="Gramene" id="PVH31138">
    <property type="protein sequence ID" value="PVH31138"/>
    <property type="gene ID" value="PAHAL_9G065400"/>
</dbReference>
<dbReference type="AlphaFoldDB" id="A0A2T8I0D7"/>
<dbReference type="Proteomes" id="UP000243499">
    <property type="component" value="Chromosome 9"/>
</dbReference>
<accession>A0A2T8I0D7</accession>
<sequence>MAREIDGQGAPTGGKDRRRRRVGDWEERRSSSSINCSWSGGGGRMEQGCSRGHGLFLNRGRKAVLHREKSRRLLCAWMHSTSADCSLAIQGEFAQRVSRVIRFHGVQR</sequence>
<organism evidence="2">
    <name type="scientific">Panicum hallii</name>
    <dbReference type="NCBI Taxonomy" id="206008"/>
    <lineage>
        <taxon>Eukaryota</taxon>
        <taxon>Viridiplantae</taxon>
        <taxon>Streptophyta</taxon>
        <taxon>Embryophyta</taxon>
        <taxon>Tracheophyta</taxon>
        <taxon>Spermatophyta</taxon>
        <taxon>Magnoliopsida</taxon>
        <taxon>Liliopsida</taxon>
        <taxon>Poales</taxon>
        <taxon>Poaceae</taxon>
        <taxon>PACMAD clade</taxon>
        <taxon>Panicoideae</taxon>
        <taxon>Panicodae</taxon>
        <taxon>Paniceae</taxon>
        <taxon>Panicinae</taxon>
        <taxon>Panicum</taxon>
        <taxon>Panicum sect. Panicum</taxon>
    </lineage>
</organism>
<proteinExistence type="predicted"/>
<reference evidence="2" key="1">
    <citation type="submission" date="2018-04" db="EMBL/GenBank/DDBJ databases">
        <title>WGS assembly of Panicum hallii.</title>
        <authorList>
            <person name="Lovell J."/>
            <person name="Jenkins J."/>
            <person name="Lowry D."/>
            <person name="Mamidi S."/>
            <person name="Sreedasyam A."/>
            <person name="Weng X."/>
            <person name="Barry K."/>
            <person name="Bonette J."/>
            <person name="Campitelli B."/>
            <person name="Daum C."/>
            <person name="Gordon S."/>
            <person name="Gould B."/>
            <person name="Lipzen A."/>
            <person name="Macqueen A."/>
            <person name="Palacio-Mejia J."/>
            <person name="Plott C."/>
            <person name="Shakirov E."/>
            <person name="Shu S."/>
            <person name="Yoshinaga Y."/>
            <person name="Zane M."/>
            <person name="Rokhsar D."/>
            <person name="Grimwood J."/>
            <person name="Schmutz J."/>
            <person name="Juenger T."/>
        </authorList>
    </citation>
    <scope>NUCLEOTIDE SEQUENCE [LARGE SCALE GENOMIC DNA]</scope>
    <source>
        <strain evidence="2">FIL2</strain>
    </source>
</reference>
<name>A0A2T8I0D7_9POAL</name>
<dbReference type="EMBL" id="CM008054">
    <property type="protein sequence ID" value="PVH31138.1"/>
    <property type="molecule type" value="Genomic_DNA"/>
</dbReference>
<evidence type="ECO:0000256" key="1">
    <source>
        <dbReference type="SAM" id="MobiDB-lite"/>
    </source>
</evidence>
<protein>
    <submittedName>
        <fullName evidence="2">Uncharacterized protein</fullName>
    </submittedName>
</protein>
<evidence type="ECO:0000313" key="2">
    <source>
        <dbReference type="EMBL" id="PVH31138.1"/>
    </source>
</evidence>
<gene>
    <name evidence="2" type="ORF">PAHAL_9G065400</name>
</gene>